<evidence type="ECO:0000313" key="2">
    <source>
        <dbReference type="Proteomes" id="UP000218824"/>
    </source>
</evidence>
<dbReference type="EMBL" id="AP014940">
    <property type="protein sequence ID" value="BAV97765.1"/>
    <property type="molecule type" value="Genomic_DNA"/>
</dbReference>
<accession>A0AAU9AKF3</accession>
<sequence>MADAAALPALIAIDHDDYHAEHVGRLADGRQFFLTTPFVGAMQGRAGNEFVALYLFDAAGALLEARIDEFGPRAQLDLEARNRAYEQRLAELGEVEFDRIEIAPFSVSRFGVEFGLIPNWPQDEGEQLSISLEPGDYMAFFEPWNSGDYDT</sequence>
<dbReference type="AlphaFoldDB" id="A0AAU9AKF3"/>
<gene>
    <name evidence="1" type="ORF">LEN_2278</name>
</gene>
<dbReference type="GeneID" id="83064142"/>
<dbReference type="RefSeq" id="WP_096377848.1">
    <property type="nucleotide sequence ID" value="NZ_AP014940.1"/>
</dbReference>
<name>A0AAU9AKF3_LYSEN</name>
<dbReference type="Proteomes" id="UP000218824">
    <property type="component" value="Chromosome"/>
</dbReference>
<reference evidence="1 2" key="1">
    <citation type="journal article" date="2017" name="DNA Res.">
        <title>Complete genome sequence and expression profile of the commercial lytic enzyme producer Lysobacter enzymogenes M497-1.</title>
        <authorList>
            <person name="Takami H."/>
            <person name="Toyoda A."/>
            <person name="Uchiyama I."/>
            <person name="Itoh T."/>
            <person name="Takaki Y."/>
            <person name="Arai W."/>
            <person name="Nishi S."/>
            <person name="Kawai M."/>
            <person name="Shinya K."/>
            <person name="Ikeda H."/>
        </authorList>
    </citation>
    <scope>NUCLEOTIDE SEQUENCE [LARGE SCALE GENOMIC DNA]</scope>
    <source>
        <strain evidence="1 2">M497-1</strain>
    </source>
</reference>
<protein>
    <submittedName>
        <fullName evidence="1">Uncharacterized protein</fullName>
    </submittedName>
</protein>
<evidence type="ECO:0000313" key="1">
    <source>
        <dbReference type="EMBL" id="BAV97765.1"/>
    </source>
</evidence>
<dbReference type="KEGG" id="lem:LEN_2278"/>
<proteinExistence type="predicted"/>
<organism evidence="1 2">
    <name type="scientific">Lysobacter enzymogenes</name>
    <dbReference type="NCBI Taxonomy" id="69"/>
    <lineage>
        <taxon>Bacteria</taxon>
        <taxon>Pseudomonadati</taxon>
        <taxon>Pseudomonadota</taxon>
        <taxon>Gammaproteobacteria</taxon>
        <taxon>Lysobacterales</taxon>
        <taxon>Lysobacteraceae</taxon>
        <taxon>Lysobacter</taxon>
    </lineage>
</organism>